<accession>A0ABU8HE08</accession>
<protein>
    <recommendedName>
        <fullName evidence="9">Oligosaccharide flippase family protein</fullName>
    </recommendedName>
</protein>
<dbReference type="EMBL" id="JBBAXC010000007">
    <property type="protein sequence ID" value="MEI5907392.1"/>
    <property type="molecule type" value="Genomic_DNA"/>
</dbReference>
<evidence type="ECO:0000256" key="5">
    <source>
        <dbReference type="ARBA" id="ARBA00023136"/>
    </source>
</evidence>
<evidence type="ECO:0000256" key="4">
    <source>
        <dbReference type="ARBA" id="ARBA00022989"/>
    </source>
</evidence>
<evidence type="ECO:0000256" key="2">
    <source>
        <dbReference type="ARBA" id="ARBA00022475"/>
    </source>
</evidence>
<feature type="transmembrane region" description="Helical" evidence="6">
    <location>
        <begin position="12"/>
        <end position="35"/>
    </location>
</feature>
<feature type="transmembrane region" description="Helical" evidence="6">
    <location>
        <begin position="348"/>
        <end position="367"/>
    </location>
</feature>
<feature type="transmembrane region" description="Helical" evidence="6">
    <location>
        <begin position="47"/>
        <end position="66"/>
    </location>
</feature>
<feature type="transmembrane region" description="Helical" evidence="6">
    <location>
        <begin position="316"/>
        <end position="336"/>
    </location>
</feature>
<evidence type="ECO:0000313" key="8">
    <source>
        <dbReference type="Proteomes" id="UP001312865"/>
    </source>
</evidence>
<feature type="transmembrane region" description="Helical" evidence="6">
    <location>
        <begin position="285"/>
        <end position="304"/>
    </location>
</feature>
<keyword evidence="4 6" id="KW-1133">Transmembrane helix</keyword>
<evidence type="ECO:0000256" key="1">
    <source>
        <dbReference type="ARBA" id="ARBA00004651"/>
    </source>
</evidence>
<gene>
    <name evidence="7" type="ORF">WAK64_10020</name>
</gene>
<evidence type="ECO:0000313" key="7">
    <source>
        <dbReference type="EMBL" id="MEI5907392.1"/>
    </source>
</evidence>
<reference evidence="7 8" key="1">
    <citation type="journal article" date="2018" name="J. Microbiol.">
        <title>Bacillus spongiae sp. nov., isolated from sponge of Jeju Island.</title>
        <authorList>
            <person name="Lee G.E."/>
            <person name="Im W.T."/>
            <person name="Park J.S."/>
        </authorList>
    </citation>
    <scope>NUCLEOTIDE SEQUENCE [LARGE SCALE GENOMIC DNA]</scope>
    <source>
        <strain evidence="7 8">135PIL107-10</strain>
    </source>
</reference>
<keyword evidence="5 6" id="KW-0472">Membrane</keyword>
<comment type="subcellular location">
    <subcellularLocation>
        <location evidence="1">Cell membrane</location>
        <topology evidence="1">Multi-pass membrane protein</topology>
    </subcellularLocation>
</comment>
<keyword evidence="2" id="KW-1003">Cell membrane</keyword>
<dbReference type="PANTHER" id="PTHR30250:SF11">
    <property type="entry name" value="O-ANTIGEN TRANSPORTER-RELATED"/>
    <property type="match status" value="1"/>
</dbReference>
<dbReference type="PANTHER" id="PTHR30250">
    <property type="entry name" value="PST FAMILY PREDICTED COLANIC ACID TRANSPORTER"/>
    <property type="match status" value="1"/>
</dbReference>
<evidence type="ECO:0000256" key="3">
    <source>
        <dbReference type="ARBA" id="ARBA00022692"/>
    </source>
</evidence>
<name>A0ABU8HE08_9BACI</name>
<feature type="transmembrane region" description="Helical" evidence="6">
    <location>
        <begin position="208"/>
        <end position="234"/>
    </location>
</feature>
<sequence length="409" mass="46338">MRLRLWLQNIKDYGLNISAFGLYIVMQQLVILPLLSKVSNDSDFSEIVFFISIFNIMCIVFGEELGNTRIVRSNVYKRNNLNGDYHVILLTVIVFISSISLIGNYYIGVMWLDIILYVTIIAFGIVRYFSMAYFKLNQRFHHILFMNLSYGVGAIIGLYFVTIYDFYLAPFLFGEIVSGIYVLYTVLNNKVQQLTLAVTTEFQHTMTTYAQLGGVSIIINAIAYLDRIIIYPMLGATAMVVYFSASAMSKMISLVINPISGVILARLTRVGKDKGEEILSGLVKYLFPSLLLFSIGSITVSYFGVKIFYSNYFSDAIVLIIPIGFATALSLVSFLLKPFLVTYYQTKGILMIHVLYAIVFCFSMYFFSAWWGIIGFAWANVLARLTQLGLYFFMVFAGKSREEVEVASV</sequence>
<feature type="transmembrane region" description="Helical" evidence="6">
    <location>
        <begin position="373"/>
        <end position="393"/>
    </location>
</feature>
<feature type="transmembrane region" description="Helical" evidence="6">
    <location>
        <begin position="167"/>
        <end position="187"/>
    </location>
</feature>
<keyword evidence="8" id="KW-1185">Reference proteome</keyword>
<proteinExistence type="predicted"/>
<feature type="transmembrane region" description="Helical" evidence="6">
    <location>
        <begin position="143"/>
        <end position="161"/>
    </location>
</feature>
<feature type="transmembrane region" description="Helical" evidence="6">
    <location>
        <begin position="114"/>
        <end position="136"/>
    </location>
</feature>
<dbReference type="Proteomes" id="UP001312865">
    <property type="component" value="Unassembled WGS sequence"/>
</dbReference>
<dbReference type="RefSeq" id="WP_336586833.1">
    <property type="nucleotide sequence ID" value="NZ_JBBAXC010000007.1"/>
</dbReference>
<evidence type="ECO:0000256" key="6">
    <source>
        <dbReference type="SAM" id="Phobius"/>
    </source>
</evidence>
<organism evidence="7 8">
    <name type="scientific">Bacillus spongiae</name>
    <dbReference type="NCBI Taxonomy" id="2683610"/>
    <lineage>
        <taxon>Bacteria</taxon>
        <taxon>Bacillati</taxon>
        <taxon>Bacillota</taxon>
        <taxon>Bacilli</taxon>
        <taxon>Bacillales</taxon>
        <taxon>Bacillaceae</taxon>
        <taxon>Bacillus</taxon>
    </lineage>
</organism>
<dbReference type="InterPro" id="IPR050833">
    <property type="entry name" value="Poly_Biosynth_Transport"/>
</dbReference>
<comment type="caution">
    <text evidence="7">The sequence shown here is derived from an EMBL/GenBank/DDBJ whole genome shotgun (WGS) entry which is preliminary data.</text>
</comment>
<keyword evidence="3 6" id="KW-0812">Transmembrane</keyword>
<evidence type="ECO:0008006" key="9">
    <source>
        <dbReference type="Google" id="ProtNLM"/>
    </source>
</evidence>
<feature type="transmembrane region" description="Helical" evidence="6">
    <location>
        <begin position="87"/>
        <end position="108"/>
    </location>
</feature>
<feature type="transmembrane region" description="Helical" evidence="6">
    <location>
        <begin position="240"/>
        <end position="264"/>
    </location>
</feature>